<dbReference type="PANTHER" id="PTHR24422">
    <property type="entry name" value="CHEMOTAXIS PROTEIN METHYLTRANSFERASE"/>
    <property type="match status" value="1"/>
</dbReference>
<feature type="domain" description="PAC" evidence="5">
    <location>
        <begin position="209"/>
        <end position="263"/>
    </location>
</feature>
<keyword evidence="7" id="KW-1185">Reference proteome</keyword>
<dbReference type="SMART" id="SM00091">
    <property type="entry name" value="PAS"/>
    <property type="match status" value="2"/>
</dbReference>
<feature type="domain" description="PAS" evidence="4">
    <location>
        <begin position="137"/>
        <end position="184"/>
    </location>
</feature>
<dbReference type="EMBL" id="SMGD01000013">
    <property type="protein sequence ID" value="TCK51963.1"/>
    <property type="molecule type" value="Genomic_DNA"/>
</dbReference>
<organism evidence="6 7">
    <name type="scientific">Celerinatantimonas diazotrophica</name>
    <dbReference type="NCBI Taxonomy" id="412034"/>
    <lineage>
        <taxon>Bacteria</taxon>
        <taxon>Pseudomonadati</taxon>
        <taxon>Pseudomonadota</taxon>
        <taxon>Gammaproteobacteria</taxon>
        <taxon>Celerinatantimonadaceae</taxon>
        <taxon>Celerinatantimonas</taxon>
    </lineage>
</organism>
<dbReference type="Pfam" id="PF00015">
    <property type="entry name" value="MCPsignal"/>
    <property type="match status" value="1"/>
</dbReference>
<evidence type="ECO:0000259" key="4">
    <source>
        <dbReference type="PROSITE" id="PS50112"/>
    </source>
</evidence>
<dbReference type="InterPro" id="IPR004090">
    <property type="entry name" value="Chemotax_Me-accpt_rcpt"/>
</dbReference>
<dbReference type="InterPro" id="IPR000700">
    <property type="entry name" value="PAS-assoc_C"/>
</dbReference>
<dbReference type="InterPro" id="IPR000014">
    <property type="entry name" value="PAS"/>
</dbReference>
<evidence type="ECO:0000256" key="2">
    <source>
        <dbReference type="PROSITE-ProRule" id="PRU00284"/>
    </source>
</evidence>
<protein>
    <submittedName>
        <fullName evidence="6">Methyl-accepting chemotaxis sensory transducer with Pas/Pac sensor</fullName>
    </submittedName>
</protein>
<dbReference type="Proteomes" id="UP000295565">
    <property type="component" value="Unassembled WGS sequence"/>
</dbReference>
<dbReference type="InterPro" id="IPR035965">
    <property type="entry name" value="PAS-like_dom_sf"/>
</dbReference>
<keyword evidence="1 2" id="KW-0807">Transducer</keyword>
<dbReference type="SMART" id="SM00283">
    <property type="entry name" value="MA"/>
    <property type="match status" value="1"/>
</dbReference>
<dbReference type="RefSeq" id="WP_131912876.1">
    <property type="nucleotide sequence ID" value="NZ_OU594967.1"/>
</dbReference>
<dbReference type="PRINTS" id="PR00260">
    <property type="entry name" value="CHEMTRNSDUCR"/>
</dbReference>
<dbReference type="Pfam" id="PF08447">
    <property type="entry name" value="PAS_3"/>
    <property type="match status" value="2"/>
</dbReference>
<dbReference type="NCBIfam" id="TIGR00229">
    <property type="entry name" value="sensory_box"/>
    <property type="match status" value="2"/>
</dbReference>
<dbReference type="Gene3D" id="1.10.287.950">
    <property type="entry name" value="Methyl-accepting chemotaxis protein"/>
    <property type="match status" value="1"/>
</dbReference>
<dbReference type="GO" id="GO:0006935">
    <property type="term" value="P:chemotaxis"/>
    <property type="evidence" value="ECO:0007669"/>
    <property type="project" value="InterPro"/>
</dbReference>
<sequence>MFFSGRSGKAKSATAVVNRDTHIVDSIRKYIAMIEFDVEGYIVDANDIFLSAMGYTLDEIKGEHHRIFCAKKDAESAAYRQHWKDLANGIKKDGTFYRYKKDGSLIILEATYFPIYEEGKVTGFIKIASDVTNQHIESQRMADVFTALNKTYAMIEFTNDGTVTFANNNFLNVLGYTAEEVVGQHHRIFCFDDFYQQHPDFWQQLSNSRAYSGRFRRKTKYGEEVWIQASYCPIVNADGKVYRIVKFAVDITEDVEHEQTVKDAAHIAYSTAVETAQVAEQGNENLQRCVQLADYMNDTVISAIEKLNQLVTLSDDVSNIVNTISGIAEQTNLLALNAAIEAARAGEQGRGFAVVADEVRQLATRTSTSTGNINKVVQQNLKLTNEIVETIQGVSSVASDTNSKIAEVSAIMNEIHKGADDVSGAVENLQLNNNSNI</sequence>
<dbReference type="Gene3D" id="3.30.450.20">
    <property type="entry name" value="PAS domain"/>
    <property type="match status" value="2"/>
</dbReference>
<evidence type="ECO:0000313" key="6">
    <source>
        <dbReference type="EMBL" id="TCK51963.1"/>
    </source>
</evidence>
<feature type="domain" description="PAC" evidence="5">
    <location>
        <begin position="92"/>
        <end position="143"/>
    </location>
</feature>
<dbReference type="InterPro" id="IPR004089">
    <property type="entry name" value="MCPsignal_dom"/>
</dbReference>
<dbReference type="OrthoDB" id="9765776at2"/>
<dbReference type="SUPFAM" id="SSF58104">
    <property type="entry name" value="Methyl-accepting chemotaxis protein (MCP) signaling domain"/>
    <property type="match status" value="1"/>
</dbReference>
<dbReference type="CDD" id="cd00130">
    <property type="entry name" value="PAS"/>
    <property type="match status" value="2"/>
</dbReference>
<dbReference type="PROSITE" id="PS50111">
    <property type="entry name" value="CHEMOTAXIS_TRANSDUC_2"/>
    <property type="match status" value="1"/>
</dbReference>
<evidence type="ECO:0000259" key="5">
    <source>
        <dbReference type="PROSITE" id="PS50113"/>
    </source>
</evidence>
<comment type="caution">
    <text evidence="6">The sequence shown here is derived from an EMBL/GenBank/DDBJ whole genome shotgun (WGS) entry which is preliminary data.</text>
</comment>
<reference evidence="6 7" key="1">
    <citation type="submission" date="2019-03" db="EMBL/GenBank/DDBJ databases">
        <title>Genomic Encyclopedia of Type Strains, Phase IV (KMG-IV): sequencing the most valuable type-strain genomes for metagenomic binning, comparative biology and taxonomic classification.</title>
        <authorList>
            <person name="Goeker M."/>
        </authorList>
    </citation>
    <scope>NUCLEOTIDE SEQUENCE [LARGE SCALE GENOMIC DNA]</scope>
    <source>
        <strain evidence="6 7">DSM 18577</strain>
    </source>
</reference>
<dbReference type="PROSITE" id="PS50113">
    <property type="entry name" value="PAC"/>
    <property type="match status" value="2"/>
</dbReference>
<proteinExistence type="predicted"/>
<dbReference type="InterPro" id="IPR013655">
    <property type="entry name" value="PAS_fold_3"/>
</dbReference>
<dbReference type="InterPro" id="IPR001610">
    <property type="entry name" value="PAC"/>
</dbReference>
<dbReference type="PROSITE" id="PS50112">
    <property type="entry name" value="PAS"/>
    <property type="match status" value="1"/>
</dbReference>
<dbReference type="SMART" id="SM00086">
    <property type="entry name" value="PAC"/>
    <property type="match status" value="2"/>
</dbReference>
<accession>A0A4R1JLP9</accession>
<dbReference type="AlphaFoldDB" id="A0A4R1JLP9"/>
<dbReference type="GO" id="GO:0004888">
    <property type="term" value="F:transmembrane signaling receptor activity"/>
    <property type="evidence" value="ECO:0007669"/>
    <property type="project" value="InterPro"/>
</dbReference>
<dbReference type="PANTHER" id="PTHR24422:SF10">
    <property type="entry name" value="CHEMOTAXIS PROTEIN METHYLTRANSFERASE 2"/>
    <property type="match status" value="1"/>
</dbReference>
<dbReference type="InterPro" id="IPR050903">
    <property type="entry name" value="Bact_Chemotaxis_MeTrfase"/>
</dbReference>
<dbReference type="GO" id="GO:0016020">
    <property type="term" value="C:membrane"/>
    <property type="evidence" value="ECO:0007669"/>
    <property type="project" value="InterPro"/>
</dbReference>
<gene>
    <name evidence="6" type="ORF">EV690_2059</name>
</gene>
<name>A0A4R1JLP9_9GAMM</name>
<feature type="domain" description="Methyl-accepting transducer" evidence="3">
    <location>
        <begin position="259"/>
        <end position="437"/>
    </location>
</feature>
<evidence type="ECO:0000313" key="7">
    <source>
        <dbReference type="Proteomes" id="UP000295565"/>
    </source>
</evidence>
<evidence type="ECO:0000256" key="1">
    <source>
        <dbReference type="ARBA" id="ARBA00023224"/>
    </source>
</evidence>
<evidence type="ECO:0000259" key="3">
    <source>
        <dbReference type="PROSITE" id="PS50111"/>
    </source>
</evidence>
<dbReference type="GO" id="GO:0007165">
    <property type="term" value="P:signal transduction"/>
    <property type="evidence" value="ECO:0007669"/>
    <property type="project" value="UniProtKB-KW"/>
</dbReference>
<dbReference type="SUPFAM" id="SSF55785">
    <property type="entry name" value="PYP-like sensor domain (PAS domain)"/>
    <property type="match status" value="2"/>
</dbReference>